<feature type="transmembrane region" description="Helical" evidence="1">
    <location>
        <begin position="158"/>
        <end position="181"/>
    </location>
</feature>
<evidence type="ECO:0000313" key="2">
    <source>
        <dbReference type="Proteomes" id="UP000887581"/>
    </source>
</evidence>
<keyword evidence="1" id="KW-0812">Transmembrane</keyword>
<organism evidence="2 3">
    <name type="scientific">Setaria digitata</name>
    <dbReference type="NCBI Taxonomy" id="48799"/>
    <lineage>
        <taxon>Eukaryota</taxon>
        <taxon>Metazoa</taxon>
        <taxon>Ecdysozoa</taxon>
        <taxon>Nematoda</taxon>
        <taxon>Chromadorea</taxon>
        <taxon>Rhabditida</taxon>
        <taxon>Spirurina</taxon>
        <taxon>Spiruromorpha</taxon>
        <taxon>Filarioidea</taxon>
        <taxon>Setariidae</taxon>
        <taxon>Setaria</taxon>
    </lineage>
</organism>
<accession>A0A915Q7Q3</accession>
<dbReference type="AlphaFoldDB" id="A0A915Q7Q3"/>
<proteinExistence type="predicted"/>
<keyword evidence="1" id="KW-0472">Membrane</keyword>
<feature type="transmembrane region" description="Helical" evidence="1">
    <location>
        <begin position="77"/>
        <end position="101"/>
    </location>
</feature>
<name>A0A915Q7Q3_9BILA</name>
<dbReference type="Proteomes" id="UP000887581">
    <property type="component" value="Unplaced"/>
</dbReference>
<sequence>MDKKIHGVPIREYFTDLVSKRVDVEPNNPAFRCFNDKFHIYSFINQADIVLFVCDTIQISCLQPLAKVMFMLSMSCWVITLGVLFPWSILIVWIAVLYFLLTAYALRQKQAACLWPAIIHSALVILMWLSGTIVIFTTALFSTQTFLDTFGQGHQQQFIVRFLIVLLIKSVIILIGLYLIYQFFVFNQCRKYFDHIRNADLPRASQEEGTELEVIQDKPRFND</sequence>
<feature type="transmembrane region" description="Helical" evidence="1">
    <location>
        <begin position="113"/>
        <end position="138"/>
    </location>
</feature>
<keyword evidence="2" id="KW-1185">Reference proteome</keyword>
<keyword evidence="1" id="KW-1133">Transmembrane helix</keyword>
<evidence type="ECO:0000313" key="3">
    <source>
        <dbReference type="WBParaSite" id="sdigi.contig84.g3944.t1"/>
    </source>
</evidence>
<dbReference type="WBParaSite" id="sdigi.contig84.g3944.t1">
    <property type="protein sequence ID" value="sdigi.contig84.g3944.t1"/>
    <property type="gene ID" value="sdigi.contig84.g3944"/>
</dbReference>
<reference evidence="3" key="1">
    <citation type="submission" date="2022-11" db="UniProtKB">
        <authorList>
            <consortium name="WormBaseParasite"/>
        </authorList>
    </citation>
    <scope>IDENTIFICATION</scope>
</reference>
<protein>
    <submittedName>
        <fullName evidence="3">Uncharacterized protein</fullName>
    </submittedName>
</protein>
<evidence type="ECO:0000256" key="1">
    <source>
        <dbReference type="SAM" id="Phobius"/>
    </source>
</evidence>